<dbReference type="Pfam" id="PF12043">
    <property type="entry name" value="DUF3527"/>
    <property type="match status" value="2"/>
</dbReference>
<dbReference type="EMBL" id="JACGWJ010000006">
    <property type="protein sequence ID" value="KAL0414226.1"/>
    <property type="molecule type" value="Genomic_DNA"/>
</dbReference>
<accession>A0AAW2UE98</accession>
<dbReference type="PANTHER" id="PTHR31390:SF2">
    <property type="entry name" value="EXPRESSED PROTEIN"/>
    <property type="match status" value="1"/>
</dbReference>
<organism evidence="2">
    <name type="scientific">Sesamum radiatum</name>
    <name type="common">Black benniseed</name>
    <dbReference type="NCBI Taxonomy" id="300843"/>
    <lineage>
        <taxon>Eukaryota</taxon>
        <taxon>Viridiplantae</taxon>
        <taxon>Streptophyta</taxon>
        <taxon>Embryophyta</taxon>
        <taxon>Tracheophyta</taxon>
        <taxon>Spermatophyta</taxon>
        <taxon>Magnoliopsida</taxon>
        <taxon>eudicotyledons</taxon>
        <taxon>Gunneridae</taxon>
        <taxon>Pentapetalae</taxon>
        <taxon>asterids</taxon>
        <taxon>lamiids</taxon>
        <taxon>Lamiales</taxon>
        <taxon>Pedaliaceae</taxon>
        <taxon>Sesamum</taxon>
    </lineage>
</organism>
<reference evidence="2" key="1">
    <citation type="submission" date="2020-06" db="EMBL/GenBank/DDBJ databases">
        <authorList>
            <person name="Li T."/>
            <person name="Hu X."/>
            <person name="Zhang T."/>
            <person name="Song X."/>
            <person name="Zhang H."/>
            <person name="Dai N."/>
            <person name="Sheng W."/>
            <person name="Hou X."/>
            <person name="Wei L."/>
        </authorList>
    </citation>
    <scope>NUCLEOTIDE SEQUENCE</scope>
    <source>
        <strain evidence="2">G02</strain>
        <tissue evidence="2">Leaf</tissue>
    </source>
</reference>
<sequence length="596" mass="65691">MDGVSMNVQKESRKDKNTVQYATESLEPKGERLVPNRCGSELDPRQTLISSVRGSTTSSTCQELFLANIRGFHSTIPEQIITFDEKYVLRWLELIRNCALSAAAWNSVQKVCVLPDDSSNLAESKTRRFYDMAGLAIESPLVSGTDVIIDSTDDWPIGSITGSQSMINILKSPLLKEFGSNDFDATFSRTSLVDTDAGKPVYPDFAGSPRELSNTLLHKPQKEVPVLDHRNVSAPGHKRLVSISSTNSSSSDKSSSSASAASYQGMLQCSWNDGLPHHVFSVDDKNEVYVANLLRVEPLESKVLDYVYTFHSSKKGKKDCDIQEHELELVGTMRVSTSITLSSNNSEVRETQFVLSVSSDVPTGELQVSTHVQRKNKRLTSKVVNALRPSHSYKRRSSSKFWGSSAIFEDAPWEPSEDLHNSVDRVEARAQKIYFPNLELAAIIVKDICKNREEVDVGGWGLKFLRKTGNDATPETSVPSKCSRDDGECSTSMDVLIPAGLHGGPRTRIGGPSSLTERSISADSSSETADSGECKSTDLFIQGSKQEVPALKMVNIHEGLYYIHFQSTLSTLQSFAIAAAIIHSRSPLLRPKVYRR</sequence>
<reference evidence="2" key="2">
    <citation type="journal article" date="2024" name="Plant">
        <title>Genomic evolution and insights into agronomic trait innovations of Sesamum species.</title>
        <authorList>
            <person name="Miao H."/>
            <person name="Wang L."/>
            <person name="Qu L."/>
            <person name="Liu H."/>
            <person name="Sun Y."/>
            <person name="Le M."/>
            <person name="Wang Q."/>
            <person name="Wei S."/>
            <person name="Zheng Y."/>
            <person name="Lin W."/>
            <person name="Duan Y."/>
            <person name="Cao H."/>
            <person name="Xiong S."/>
            <person name="Wang X."/>
            <person name="Wei L."/>
            <person name="Li C."/>
            <person name="Ma Q."/>
            <person name="Ju M."/>
            <person name="Zhao R."/>
            <person name="Li G."/>
            <person name="Mu C."/>
            <person name="Tian Q."/>
            <person name="Mei H."/>
            <person name="Zhang T."/>
            <person name="Gao T."/>
            <person name="Zhang H."/>
        </authorList>
    </citation>
    <scope>NUCLEOTIDE SEQUENCE</scope>
    <source>
        <strain evidence="2">G02</strain>
    </source>
</reference>
<name>A0AAW2UE98_SESRA</name>
<dbReference type="PANTHER" id="PTHR31390">
    <property type="entry name" value="EXPRESSED PROTEIN"/>
    <property type="match status" value="1"/>
</dbReference>
<dbReference type="InterPro" id="IPR021916">
    <property type="entry name" value="DUF3527"/>
</dbReference>
<feature type="compositionally biased region" description="Polar residues" evidence="1">
    <location>
        <begin position="513"/>
        <end position="529"/>
    </location>
</feature>
<evidence type="ECO:0000256" key="1">
    <source>
        <dbReference type="SAM" id="MobiDB-lite"/>
    </source>
</evidence>
<proteinExistence type="predicted"/>
<gene>
    <name evidence="2" type="ORF">Sradi_1624300</name>
</gene>
<dbReference type="AlphaFoldDB" id="A0AAW2UE98"/>
<feature type="region of interest" description="Disordered" evidence="1">
    <location>
        <begin position="504"/>
        <end position="532"/>
    </location>
</feature>
<evidence type="ECO:0000313" key="2">
    <source>
        <dbReference type="EMBL" id="KAL0414226.1"/>
    </source>
</evidence>
<protein>
    <submittedName>
        <fullName evidence="2">Uncharacterized protein</fullName>
    </submittedName>
</protein>
<comment type="caution">
    <text evidence="2">The sequence shown here is derived from an EMBL/GenBank/DDBJ whole genome shotgun (WGS) entry which is preliminary data.</text>
</comment>